<dbReference type="PANTHER" id="PTHR11038:SF16">
    <property type="entry name" value="MITOCHONDRIAL IMPORT INNER MEMBRANE TRANSLOCASE SUBUNIT TIM10"/>
    <property type="match status" value="1"/>
</dbReference>
<dbReference type="EMBL" id="GL871017">
    <property type="protein sequence ID" value="EGC36766.1"/>
    <property type="molecule type" value="Genomic_DNA"/>
</dbReference>
<evidence type="ECO:0000313" key="14">
    <source>
        <dbReference type="EMBL" id="EGC36766.1"/>
    </source>
</evidence>
<accession>F0ZH01</accession>
<dbReference type="KEGG" id="dpp:DICPUDRAFT_31325"/>
<dbReference type="Gene3D" id="1.10.287.810">
    <property type="entry name" value="Mitochondrial import inner membrane translocase subunit tim13 like domains"/>
    <property type="match status" value="1"/>
</dbReference>
<dbReference type="FunCoup" id="F0ZH01">
    <property type="interactions" value="413"/>
</dbReference>
<evidence type="ECO:0000256" key="7">
    <source>
        <dbReference type="ARBA" id="ARBA00023010"/>
    </source>
</evidence>
<dbReference type="GeneID" id="10504106"/>
<feature type="region of interest" description="Disordered" evidence="12">
    <location>
        <begin position="65"/>
        <end position="86"/>
    </location>
</feature>
<keyword evidence="4 11" id="KW-0999">Mitochondrion inner membrane</keyword>
<keyword evidence="7 11" id="KW-0811">Translocation</keyword>
<dbReference type="Proteomes" id="UP000001064">
    <property type="component" value="Unassembled WGS sequence"/>
</dbReference>
<dbReference type="SUPFAM" id="SSF144122">
    <property type="entry name" value="Tim10-like"/>
    <property type="match status" value="1"/>
</dbReference>
<dbReference type="GO" id="GO:0046872">
    <property type="term" value="F:metal ion binding"/>
    <property type="evidence" value="ECO:0007669"/>
    <property type="project" value="UniProtKB-KW"/>
</dbReference>
<evidence type="ECO:0000256" key="1">
    <source>
        <dbReference type="ARBA" id="ARBA00006720"/>
    </source>
</evidence>
<evidence type="ECO:0000256" key="12">
    <source>
        <dbReference type="SAM" id="MobiDB-lite"/>
    </source>
</evidence>
<evidence type="ECO:0000256" key="11">
    <source>
        <dbReference type="RuleBase" id="RU367043"/>
    </source>
</evidence>
<proteinExistence type="inferred from homology"/>
<dbReference type="GO" id="GO:0045039">
    <property type="term" value="P:protein insertion into mitochondrial inner membrane"/>
    <property type="evidence" value="ECO:0000318"/>
    <property type="project" value="GO_Central"/>
</dbReference>
<dbReference type="eggNOG" id="ENOG502RICN">
    <property type="taxonomic scope" value="Eukaryota"/>
</dbReference>
<comment type="function">
    <text evidence="11">Mitochondrial intermembrane chaperone that participates in the import and insertion of some multi-pass transmembrane proteins into the mitochondrial inner membrane. Also required for the transfer of beta-barrel precursors from the TOM complex to the sorting and assembly machinery (SAM complex) of the outer membrane. Acts as a chaperone-like protein that protects the hydrophobic precursors from aggregation and guide them through the mitochondrial intermembrane space.</text>
</comment>
<keyword evidence="15" id="KW-1185">Reference proteome</keyword>
<dbReference type="InterPro" id="IPR035427">
    <property type="entry name" value="Tim10-like_dom_sf"/>
</dbReference>
<dbReference type="STRING" id="5786.F0ZH01"/>
<dbReference type="OMA" id="ERCTEKW"/>
<dbReference type="RefSeq" id="XP_003286712.1">
    <property type="nucleotide sequence ID" value="XM_003286664.1"/>
</dbReference>
<gene>
    <name evidence="14" type="ORF">DICPUDRAFT_31325</name>
</gene>
<dbReference type="AlphaFoldDB" id="F0ZH01"/>
<dbReference type="Pfam" id="PF02953">
    <property type="entry name" value="zf-Tim10_DDP"/>
    <property type="match status" value="1"/>
</dbReference>
<dbReference type="FunFam" id="1.10.287.810:FF:000011">
    <property type="entry name" value="Mitochondrial regulator of splicing 5"/>
    <property type="match status" value="1"/>
</dbReference>
<comment type="subcellular location">
    <subcellularLocation>
        <location evidence="11">Mitochondrion inner membrane</location>
        <topology evidence="11">Peripheral membrane protein</topology>
        <orientation evidence="11">Intermembrane side</orientation>
    </subcellularLocation>
</comment>
<keyword evidence="11" id="KW-0143">Chaperone</keyword>
<dbReference type="InterPro" id="IPR004217">
    <property type="entry name" value="Tim10-like"/>
</dbReference>
<evidence type="ECO:0000256" key="3">
    <source>
        <dbReference type="ARBA" id="ARBA00022723"/>
    </source>
</evidence>
<keyword evidence="3" id="KW-0479">Metal-binding</keyword>
<evidence type="ECO:0000256" key="6">
    <source>
        <dbReference type="ARBA" id="ARBA00022927"/>
    </source>
</evidence>
<protein>
    <recommendedName>
        <fullName evidence="11">Mitochondrial import inner membrane translocase subunit</fullName>
    </recommendedName>
</protein>
<feature type="domain" description="Tim10-like" evidence="13">
    <location>
        <begin position="9"/>
        <end position="63"/>
    </location>
</feature>
<evidence type="ECO:0000256" key="5">
    <source>
        <dbReference type="ARBA" id="ARBA00022833"/>
    </source>
</evidence>
<comment type="domain">
    <text evidence="11">The twin CX3C motif contains 4 conserved Cys residues that form 2 disulfide bonds in the mitochondrial intermembrane space.</text>
</comment>
<evidence type="ECO:0000256" key="4">
    <source>
        <dbReference type="ARBA" id="ARBA00022792"/>
    </source>
</evidence>
<evidence type="ECO:0000256" key="8">
    <source>
        <dbReference type="ARBA" id="ARBA00023128"/>
    </source>
</evidence>
<organism evidence="14 15">
    <name type="scientific">Dictyostelium purpureum</name>
    <name type="common">Slime mold</name>
    <dbReference type="NCBI Taxonomy" id="5786"/>
    <lineage>
        <taxon>Eukaryota</taxon>
        <taxon>Amoebozoa</taxon>
        <taxon>Evosea</taxon>
        <taxon>Eumycetozoa</taxon>
        <taxon>Dictyostelia</taxon>
        <taxon>Dictyosteliales</taxon>
        <taxon>Dictyosteliaceae</taxon>
        <taxon>Dictyostelium</taxon>
    </lineage>
</organism>
<keyword evidence="5" id="KW-0862">Zinc</keyword>
<keyword evidence="8 11" id="KW-0496">Mitochondrion</keyword>
<dbReference type="VEuPathDB" id="AmoebaDB:DICPUDRAFT_31325"/>
<dbReference type="GO" id="GO:0015031">
    <property type="term" value="P:protein transport"/>
    <property type="evidence" value="ECO:0007669"/>
    <property type="project" value="UniProtKB-KW"/>
</dbReference>
<comment type="similarity">
    <text evidence="1 11">Belongs to the small Tim family.</text>
</comment>
<keyword evidence="9" id="KW-0472">Membrane</keyword>
<keyword evidence="2 11" id="KW-0813">Transport</keyword>
<dbReference type="InParanoid" id="F0ZH01"/>
<keyword evidence="10 11" id="KW-1015">Disulfide bond</keyword>
<dbReference type="OrthoDB" id="274922at2759"/>
<sequence length="86" mass="9564">MDDIDVKILEMKMISKMFTGISEACSAKCISKYSEGELNVGEAVCAERCAQKWMDTFKNVQSKINPQNAVPATPAEPAEQKKSSWF</sequence>
<evidence type="ECO:0000256" key="9">
    <source>
        <dbReference type="ARBA" id="ARBA00023136"/>
    </source>
</evidence>
<name>F0ZH01_DICPU</name>
<evidence type="ECO:0000256" key="10">
    <source>
        <dbReference type="ARBA" id="ARBA00023157"/>
    </source>
</evidence>
<evidence type="ECO:0000259" key="13">
    <source>
        <dbReference type="Pfam" id="PF02953"/>
    </source>
</evidence>
<evidence type="ECO:0000313" key="15">
    <source>
        <dbReference type="Proteomes" id="UP000001064"/>
    </source>
</evidence>
<comment type="subunit">
    <text evidence="11">Heterohexamer.</text>
</comment>
<reference evidence="15" key="1">
    <citation type="journal article" date="2011" name="Genome Biol.">
        <title>Comparative genomics of the social amoebae Dictyostelium discoideum and Dictyostelium purpureum.</title>
        <authorList>
            <consortium name="US DOE Joint Genome Institute (JGI-PGF)"/>
            <person name="Sucgang R."/>
            <person name="Kuo A."/>
            <person name="Tian X."/>
            <person name="Salerno W."/>
            <person name="Parikh A."/>
            <person name="Feasley C.L."/>
            <person name="Dalin E."/>
            <person name="Tu H."/>
            <person name="Huang E."/>
            <person name="Barry K."/>
            <person name="Lindquist E."/>
            <person name="Shapiro H."/>
            <person name="Bruce D."/>
            <person name="Schmutz J."/>
            <person name="Salamov A."/>
            <person name="Fey P."/>
            <person name="Gaudet P."/>
            <person name="Anjard C."/>
            <person name="Babu M.M."/>
            <person name="Basu S."/>
            <person name="Bushmanova Y."/>
            <person name="van der Wel H."/>
            <person name="Katoh-Kurasawa M."/>
            <person name="Dinh C."/>
            <person name="Coutinho P.M."/>
            <person name="Saito T."/>
            <person name="Elias M."/>
            <person name="Schaap P."/>
            <person name="Kay R.R."/>
            <person name="Henrissat B."/>
            <person name="Eichinger L."/>
            <person name="Rivero F."/>
            <person name="Putnam N.H."/>
            <person name="West C.M."/>
            <person name="Loomis W.F."/>
            <person name="Chisholm R.L."/>
            <person name="Shaulsky G."/>
            <person name="Strassmann J.E."/>
            <person name="Queller D.C."/>
            <person name="Kuspa A."/>
            <person name="Grigoriev I.V."/>
        </authorList>
    </citation>
    <scope>NUCLEOTIDE SEQUENCE [LARGE SCALE GENOMIC DNA]</scope>
    <source>
        <strain evidence="15">QSDP1</strain>
    </source>
</reference>
<dbReference type="PANTHER" id="PTHR11038">
    <property type="entry name" value="MITOCHONDRIAL IMPORT INNER MEMBRANE TRANSLOCASE SUBUNIT TIM10"/>
    <property type="match status" value="1"/>
</dbReference>
<evidence type="ECO:0000256" key="2">
    <source>
        <dbReference type="ARBA" id="ARBA00022448"/>
    </source>
</evidence>
<keyword evidence="6 11" id="KW-0653">Protein transport</keyword>
<dbReference type="GO" id="GO:0005743">
    <property type="term" value="C:mitochondrial inner membrane"/>
    <property type="evidence" value="ECO:0000318"/>
    <property type="project" value="GO_Central"/>
</dbReference>